<dbReference type="EMBL" id="MCFG01000151">
    <property type="protein sequence ID" value="ORX80237.1"/>
    <property type="molecule type" value="Genomic_DNA"/>
</dbReference>
<name>A0A1Y1X357_9FUNG</name>
<accession>A0A1Y1X357</accession>
<evidence type="ECO:0000256" key="1">
    <source>
        <dbReference type="SAM" id="MobiDB-lite"/>
    </source>
</evidence>
<gene>
    <name evidence="2" type="ORF">BCR32DRAFT_300318</name>
</gene>
<sequence>MPSIHDYSKLYFPFSHQYPHFGCENNYNYGNVYEWTNHLPTRNLNGFPTFILKNSYISSPNEPLLFYQYLNEPIPTLYTSSSSSCSSSSDSSSNSSIPNVTKTTTTTTTTPNTSTISVSTPISTPESTSVSTSSVFTSTSSSSSSSSSTNNI</sequence>
<feature type="compositionally biased region" description="Low complexity" evidence="1">
    <location>
        <begin position="80"/>
        <end position="152"/>
    </location>
</feature>
<proteinExistence type="predicted"/>
<dbReference type="AlphaFoldDB" id="A0A1Y1X357"/>
<dbReference type="Proteomes" id="UP000193944">
    <property type="component" value="Unassembled WGS sequence"/>
</dbReference>
<reference evidence="2 3" key="1">
    <citation type="submission" date="2016-08" db="EMBL/GenBank/DDBJ databases">
        <title>A Parts List for Fungal Cellulosomes Revealed by Comparative Genomics.</title>
        <authorList>
            <consortium name="DOE Joint Genome Institute"/>
            <person name="Haitjema C.H."/>
            <person name="Gilmore S.P."/>
            <person name="Henske J.K."/>
            <person name="Solomon K.V."/>
            <person name="De Groot R."/>
            <person name="Kuo A."/>
            <person name="Mondo S.J."/>
            <person name="Salamov A.A."/>
            <person name="Labutti K."/>
            <person name="Zhao Z."/>
            <person name="Chiniquy J."/>
            <person name="Barry K."/>
            <person name="Brewer H.M."/>
            <person name="Purvine S.O."/>
            <person name="Wright A.T."/>
            <person name="Boxma B."/>
            <person name="Van Alen T."/>
            <person name="Hackstein J.H."/>
            <person name="Baker S.E."/>
            <person name="Grigoriev I.V."/>
            <person name="O'Malley M.A."/>
        </authorList>
    </citation>
    <scope>NUCLEOTIDE SEQUENCE [LARGE SCALE GENOMIC DNA]</scope>
    <source>
        <strain evidence="2 3">S4</strain>
    </source>
</reference>
<organism evidence="2 3">
    <name type="scientific">Anaeromyces robustus</name>
    <dbReference type="NCBI Taxonomy" id="1754192"/>
    <lineage>
        <taxon>Eukaryota</taxon>
        <taxon>Fungi</taxon>
        <taxon>Fungi incertae sedis</taxon>
        <taxon>Chytridiomycota</taxon>
        <taxon>Chytridiomycota incertae sedis</taxon>
        <taxon>Neocallimastigomycetes</taxon>
        <taxon>Neocallimastigales</taxon>
        <taxon>Neocallimastigaceae</taxon>
        <taxon>Anaeromyces</taxon>
    </lineage>
</organism>
<protein>
    <submittedName>
        <fullName evidence="2">Uncharacterized protein</fullName>
    </submittedName>
</protein>
<reference evidence="2 3" key="2">
    <citation type="submission" date="2016-08" db="EMBL/GenBank/DDBJ databases">
        <title>Pervasive Adenine N6-methylation of Active Genes in Fungi.</title>
        <authorList>
            <consortium name="DOE Joint Genome Institute"/>
            <person name="Mondo S.J."/>
            <person name="Dannebaum R.O."/>
            <person name="Kuo R.C."/>
            <person name="Labutti K."/>
            <person name="Haridas S."/>
            <person name="Kuo A."/>
            <person name="Salamov A."/>
            <person name="Ahrendt S.R."/>
            <person name="Lipzen A."/>
            <person name="Sullivan W."/>
            <person name="Andreopoulos W.B."/>
            <person name="Clum A."/>
            <person name="Lindquist E."/>
            <person name="Daum C."/>
            <person name="Ramamoorthy G.K."/>
            <person name="Gryganskyi A."/>
            <person name="Culley D."/>
            <person name="Magnuson J.K."/>
            <person name="James T.Y."/>
            <person name="O'Malley M.A."/>
            <person name="Stajich J.E."/>
            <person name="Spatafora J.W."/>
            <person name="Visel A."/>
            <person name="Grigoriev I.V."/>
        </authorList>
    </citation>
    <scope>NUCLEOTIDE SEQUENCE [LARGE SCALE GENOMIC DNA]</scope>
    <source>
        <strain evidence="2 3">S4</strain>
    </source>
</reference>
<feature type="region of interest" description="Disordered" evidence="1">
    <location>
        <begin position="78"/>
        <end position="152"/>
    </location>
</feature>
<evidence type="ECO:0000313" key="3">
    <source>
        <dbReference type="Proteomes" id="UP000193944"/>
    </source>
</evidence>
<keyword evidence="3" id="KW-1185">Reference proteome</keyword>
<evidence type="ECO:0000313" key="2">
    <source>
        <dbReference type="EMBL" id="ORX80237.1"/>
    </source>
</evidence>
<comment type="caution">
    <text evidence="2">The sequence shown here is derived from an EMBL/GenBank/DDBJ whole genome shotgun (WGS) entry which is preliminary data.</text>
</comment>